<keyword evidence="2" id="KW-1185">Reference proteome</keyword>
<evidence type="ECO:0000313" key="1">
    <source>
        <dbReference type="EMBL" id="KAK9915582.1"/>
    </source>
</evidence>
<evidence type="ECO:0000313" key="2">
    <source>
        <dbReference type="Proteomes" id="UP001491310"/>
    </source>
</evidence>
<gene>
    <name evidence="1" type="ORF">WJX75_001136</name>
</gene>
<reference evidence="1 2" key="1">
    <citation type="journal article" date="2024" name="Nat. Commun.">
        <title>Phylogenomics reveals the evolutionary origins of lichenization in chlorophyte algae.</title>
        <authorList>
            <person name="Puginier C."/>
            <person name="Libourel C."/>
            <person name="Otte J."/>
            <person name="Skaloud P."/>
            <person name="Haon M."/>
            <person name="Grisel S."/>
            <person name="Petersen M."/>
            <person name="Berrin J.G."/>
            <person name="Delaux P.M."/>
            <person name="Dal Grande F."/>
            <person name="Keller J."/>
        </authorList>
    </citation>
    <scope>NUCLEOTIDE SEQUENCE [LARGE SCALE GENOMIC DNA]</scope>
    <source>
        <strain evidence="1 2">SAG 216-7</strain>
    </source>
</reference>
<sequence>MIRFPEPVRSNQQDFTDILGRLGVSGLKDPDQPREGIHLFEQLQDGKTYLPRGRVASKTVYEREYVKTGKDAGKPLGEVDGLLGVGKRVFVLMHKSVMTVDKVLASRRKLRDFCKKVRESSEAPLVHLKGKQLCLVLATDHIPHGVKDDVHELCQFYGIPLLLPSQHYYQLDNHVSLNDANNCVPT</sequence>
<protein>
    <recommendedName>
        <fullName evidence="3">Ribosomal protein L7Ae/L30e/S12e/Gadd45 domain-containing protein</fullName>
    </recommendedName>
</protein>
<name>A0ABR2YVB1_9CHLO</name>
<accession>A0ABR2YVB1</accession>
<dbReference type="Proteomes" id="UP001491310">
    <property type="component" value="Unassembled WGS sequence"/>
</dbReference>
<comment type="caution">
    <text evidence="1">The sequence shown here is derived from an EMBL/GenBank/DDBJ whole genome shotgun (WGS) entry which is preliminary data.</text>
</comment>
<dbReference type="EMBL" id="JALJOT010000004">
    <property type="protein sequence ID" value="KAK9915582.1"/>
    <property type="molecule type" value="Genomic_DNA"/>
</dbReference>
<proteinExistence type="predicted"/>
<organism evidence="1 2">
    <name type="scientific">Coccomyxa subellipsoidea</name>
    <dbReference type="NCBI Taxonomy" id="248742"/>
    <lineage>
        <taxon>Eukaryota</taxon>
        <taxon>Viridiplantae</taxon>
        <taxon>Chlorophyta</taxon>
        <taxon>core chlorophytes</taxon>
        <taxon>Trebouxiophyceae</taxon>
        <taxon>Trebouxiophyceae incertae sedis</taxon>
        <taxon>Coccomyxaceae</taxon>
        <taxon>Coccomyxa</taxon>
    </lineage>
</organism>
<evidence type="ECO:0008006" key="3">
    <source>
        <dbReference type="Google" id="ProtNLM"/>
    </source>
</evidence>